<organism evidence="7 8">
    <name type="scientific">Haemaphysalis longicornis</name>
    <name type="common">Bush tick</name>
    <dbReference type="NCBI Taxonomy" id="44386"/>
    <lineage>
        <taxon>Eukaryota</taxon>
        <taxon>Metazoa</taxon>
        <taxon>Ecdysozoa</taxon>
        <taxon>Arthropoda</taxon>
        <taxon>Chelicerata</taxon>
        <taxon>Arachnida</taxon>
        <taxon>Acari</taxon>
        <taxon>Parasitiformes</taxon>
        <taxon>Ixodida</taxon>
        <taxon>Ixodoidea</taxon>
        <taxon>Ixodidae</taxon>
        <taxon>Haemaphysalinae</taxon>
        <taxon>Haemaphysalis</taxon>
    </lineage>
</organism>
<dbReference type="EMBL" id="JABSTR010000004">
    <property type="protein sequence ID" value="KAH9367783.1"/>
    <property type="molecule type" value="Genomic_DNA"/>
</dbReference>
<dbReference type="Pfam" id="PF00083">
    <property type="entry name" value="Sugar_tr"/>
    <property type="match status" value="1"/>
</dbReference>
<name>A0A9J6FY96_HAELO</name>
<feature type="transmembrane region" description="Helical" evidence="5">
    <location>
        <begin position="48"/>
        <end position="69"/>
    </location>
</feature>
<evidence type="ECO:0000256" key="1">
    <source>
        <dbReference type="ARBA" id="ARBA00004141"/>
    </source>
</evidence>
<dbReference type="VEuPathDB" id="VectorBase:HLOH_054361"/>
<dbReference type="AlphaFoldDB" id="A0A9J6FY96"/>
<dbReference type="PROSITE" id="PS50850">
    <property type="entry name" value="MFS"/>
    <property type="match status" value="1"/>
</dbReference>
<dbReference type="PANTHER" id="PTHR24064">
    <property type="entry name" value="SOLUTE CARRIER FAMILY 22 MEMBER"/>
    <property type="match status" value="1"/>
</dbReference>
<gene>
    <name evidence="7" type="ORF">HPB48_020405</name>
</gene>
<dbReference type="InterPro" id="IPR020846">
    <property type="entry name" value="MFS_dom"/>
</dbReference>
<feature type="domain" description="Major facilitator superfamily (MFS) profile" evidence="6">
    <location>
        <begin position="1"/>
        <end position="161"/>
    </location>
</feature>
<dbReference type="OrthoDB" id="6884957at2759"/>
<dbReference type="SUPFAM" id="SSF103473">
    <property type="entry name" value="MFS general substrate transporter"/>
    <property type="match status" value="1"/>
</dbReference>
<dbReference type="Gene3D" id="1.20.1250.20">
    <property type="entry name" value="MFS general substrate transporter like domains"/>
    <property type="match status" value="1"/>
</dbReference>
<protein>
    <recommendedName>
        <fullName evidence="6">Major facilitator superfamily (MFS) profile domain-containing protein</fullName>
    </recommendedName>
</protein>
<dbReference type="InterPro" id="IPR005828">
    <property type="entry name" value="MFS_sugar_transport-like"/>
</dbReference>
<evidence type="ECO:0000313" key="7">
    <source>
        <dbReference type="EMBL" id="KAH9367783.1"/>
    </source>
</evidence>
<evidence type="ECO:0000259" key="6">
    <source>
        <dbReference type="PROSITE" id="PS50850"/>
    </source>
</evidence>
<evidence type="ECO:0000256" key="2">
    <source>
        <dbReference type="ARBA" id="ARBA00022692"/>
    </source>
</evidence>
<evidence type="ECO:0000313" key="8">
    <source>
        <dbReference type="Proteomes" id="UP000821853"/>
    </source>
</evidence>
<comment type="subcellular location">
    <subcellularLocation>
        <location evidence="1">Membrane</location>
        <topology evidence="1">Multi-pass membrane protein</topology>
    </subcellularLocation>
</comment>
<dbReference type="Proteomes" id="UP000821853">
    <property type="component" value="Chromosome 2"/>
</dbReference>
<dbReference type="GO" id="GO:0022857">
    <property type="term" value="F:transmembrane transporter activity"/>
    <property type="evidence" value="ECO:0007669"/>
    <property type="project" value="InterPro"/>
</dbReference>
<evidence type="ECO:0000256" key="4">
    <source>
        <dbReference type="ARBA" id="ARBA00023136"/>
    </source>
</evidence>
<keyword evidence="3 5" id="KW-1133">Transmembrane helix</keyword>
<feature type="transmembrane region" description="Helical" evidence="5">
    <location>
        <begin position="132"/>
        <end position="153"/>
    </location>
</feature>
<keyword evidence="8" id="KW-1185">Reference proteome</keyword>
<accession>A0A9J6FY96</accession>
<reference evidence="7 8" key="1">
    <citation type="journal article" date="2020" name="Cell">
        <title>Large-Scale Comparative Analyses of Tick Genomes Elucidate Their Genetic Diversity and Vector Capacities.</title>
        <authorList>
            <consortium name="Tick Genome and Microbiome Consortium (TIGMIC)"/>
            <person name="Jia N."/>
            <person name="Wang J."/>
            <person name="Shi W."/>
            <person name="Du L."/>
            <person name="Sun Y."/>
            <person name="Zhan W."/>
            <person name="Jiang J.F."/>
            <person name="Wang Q."/>
            <person name="Zhang B."/>
            <person name="Ji P."/>
            <person name="Bell-Sakyi L."/>
            <person name="Cui X.M."/>
            <person name="Yuan T.T."/>
            <person name="Jiang B.G."/>
            <person name="Yang W.F."/>
            <person name="Lam T.T."/>
            <person name="Chang Q.C."/>
            <person name="Ding S.J."/>
            <person name="Wang X.J."/>
            <person name="Zhu J.G."/>
            <person name="Ruan X.D."/>
            <person name="Zhao L."/>
            <person name="Wei J.T."/>
            <person name="Ye R.Z."/>
            <person name="Que T.C."/>
            <person name="Du C.H."/>
            <person name="Zhou Y.H."/>
            <person name="Cheng J.X."/>
            <person name="Dai P.F."/>
            <person name="Guo W.B."/>
            <person name="Han X.H."/>
            <person name="Huang E.J."/>
            <person name="Li L.F."/>
            <person name="Wei W."/>
            <person name="Gao Y.C."/>
            <person name="Liu J.Z."/>
            <person name="Shao H.Z."/>
            <person name="Wang X."/>
            <person name="Wang C.C."/>
            <person name="Yang T.C."/>
            <person name="Huo Q.B."/>
            <person name="Li W."/>
            <person name="Chen H.Y."/>
            <person name="Chen S.E."/>
            <person name="Zhou L.G."/>
            <person name="Ni X.B."/>
            <person name="Tian J.H."/>
            <person name="Sheng Y."/>
            <person name="Liu T."/>
            <person name="Pan Y.S."/>
            <person name="Xia L.Y."/>
            <person name="Li J."/>
            <person name="Zhao F."/>
            <person name="Cao W.C."/>
        </authorList>
    </citation>
    <scope>NUCLEOTIDE SEQUENCE [LARGE SCALE GENOMIC DNA]</scope>
    <source>
        <strain evidence="7">HaeL-2018</strain>
    </source>
</reference>
<sequence length="212" mass="23184">MSGLTYSAGQLYAATATDDPFVMTSTTNAVDILATGLALPLAENWGRLPSIVCAYALAALCYLGVAGFIGKSVAIFTILMVGRFALTTAYNVGYLYAAEIYPTEIRSQAISMRQTYGSLGKFLSSQVVQLSFYGRFLPLFVLGGLSCASALIISRCRRQTTRGSLRHWKKERRCGTFRSLGVPVWLKRRKRAESAAERTLEGGANPQYQRLP</sequence>
<proteinExistence type="predicted"/>
<keyword evidence="2 5" id="KW-0812">Transmembrane</keyword>
<feature type="transmembrane region" description="Helical" evidence="5">
    <location>
        <begin position="76"/>
        <end position="97"/>
    </location>
</feature>
<evidence type="ECO:0000256" key="5">
    <source>
        <dbReference type="SAM" id="Phobius"/>
    </source>
</evidence>
<comment type="caution">
    <text evidence="7">The sequence shown here is derived from an EMBL/GenBank/DDBJ whole genome shotgun (WGS) entry which is preliminary data.</text>
</comment>
<dbReference type="InterPro" id="IPR036259">
    <property type="entry name" value="MFS_trans_sf"/>
</dbReference>
<evidence type="ECO:0000256" key="3">
    <source>
        <dbReference type="ARBA" id="ARBA00022989"/>
    </source>
</evidence>
<keyword evidence="4 5" id="KW-0472">Membrane</keyword>
<dbReference type="GO" id="GO:0016020">
    <property type="term" value="C:membrane"/>
    <property type="evidence" value="ECO:0007669"/>
    <property type="project" value="UniProtKB-SubCell"/>
</dbReference>